<name>A0A074VD71_9NEIS</name>
<comment type="caution">
    <text evidence="1">The sequence shown here is derived from an EMBL/GenBank/DDBJ whole genome shotgun (WGS) entry which is preliminary data.</text>
</comment>
<organism evidence="1 2">
    <name type="scientific">Snodgrassella alvi SCGC AB-598-J21</name>
    <dbReference type="NCBI Taxonomy" id="1385367"/>
    <lineage>
        <taxon>Bacteria</taxon>
        <taxon>Pseudomonadati</taxon>
        <taxon>Pseudomonadota</taxon>
        <taxon>Betaproteobacteria</taxon>
        <taxon>Neisseriales</taxon>
        <taxon>Neisseriaceae</taxon>
        <taxon>Snodgrassella</taxon>
    </lineage>
</organism>
<sequence>MTNTVNIPDETTDYAKRAYISKASQYLGKQLVYPVEGIAPFDGLYVKMLTVSEMTDFAARCDEFNENNEDSLAGIREKALMIVDSTGRPMFDPDNREDVEFLRDMPAQVLMGVRDAFLSINSEDGLKKLQPAKNS</sequence>
<dbReference type="Proteomes" id="UP000027644">
    <property type="component" value="Unassembled WGS sequence"/>
</dbReference>
<dbReference type="AlphaFoldDB" id="A0A074VD71"/>
<dbReference type="EMBL" id="AVQL01000451">
    <property type="protein sequence ID" value="KEQ00410.1"/>
    <property type="molecule type" value="Genomic_DNA"/>
</dbReference>
<proteinExistence type="predicted"/>
<gene>
    <name evidence="1" type="ORF">SASC598J21_018110</name>
</gene>
<accession>A0A074VD71</accession>
<reference evidence="1 2" key="1">
    <citation type="journal article" date="2014" name="PLoS Genet.">
        <title>Hidden diversity in honey bee gut symbionts detected by single-cell genomics.</title>
        <authorList>
            <person name="Engel P."/>
            <person name="Stepanauskas R."/>
            <person name="Moran N."/>
        </authorList>
    </citation>
    <scope>NUCLEOTIDE SEQUENCE [LARGE SCALE GENOMIC DNA]</scope>
    <source>
        <strain evidence="1 2">SCGC AB-598-J21</strain>
    </source>
</reference>
<evidence type="ECO:0000313" key="2">
    <source>
        <dbReference type="Proteomes" id="UP000027644"/>
    </source>
</evidence>
<evidence type="ECO:0000313" key="1">
    <source>
        <dbReference type="EMBL" id="KEQ00410.1"/>
    </source>
</evidence>
<protein>
    <submittedName>
        <fullName evidence="1">Uncharacterized protein</fullName>
    </submittedName>
</protein>